<name>A0A9P6JT26_9AGAR</name>
<dbReference type="SUPFAM" id="SSF52540">
    <property type="entry name" value="P-loop containing nucleoside triphosphate hydrolases"/>
    <property type="match status" value="1"/>
</dbReference>
<dbReference type="PROSITE" id="PS50837">
    <property type="entry name" value="NACHT"/>
    <property type="match status" value="1"/>
</dbReference>
<dbReference type="InterPro" id="IPR056884">
    <property type="entry name" value="NPHP3-like_N"/>
</dbReference>
<dbReference type="PANTHER" id="PTHR10039:SF17">
    <property type="entry name" value="FUNGAL STAND N-TERMINAL GOODBYE DOMAIN-CONTAINING PROTEIN-RELATED"/>
    <property type="match status" value="1"/>
</dbReference>
<evidence type="ECO:0000259" key="2">
    <source>
        <dbReference type="PROSITE" id="PS50837"/>
    </source>
</evidence>
<evidence type="ECO:0000256" key="1">
    <source>
        <dbReference type="ARBA" id="ARBA00022737"/>
    </source>
</evidence>
<keyword evidence="4" id="KW-1185">Reference proteome</keyword>
<evidence type="ECO:0000313" key="4">
    <source>
        <dbReference type="Proteomes" id="UP000807306"/>
    </source>
</evidence>
<dbReference type="Gene3D" id="3.40.50.300">
    <property type="entry name" value="P-loop containing nucleotide triphosphate hydrolases"/>
    <property type="match status" value="1"/>
</dbReference>
<organism evidence="3 4">
    <name type="scientific">Crepidotus variabilis</name>
    <dbReference type="NCBI Taxonomy" id="179855"/>
    <lineage>
        <taxon>Eukaryota</taxon>
        <taxon>Fungi</taxon>
        <taxon>Dikarya</taxon>
        <taxon>Basidiomycota</taxon>
        <taxon>Agaricomycotina</taxon>
        <taxon>Agaricomycetes</taxon>
        <taxon>Agaricomycetidae</taxon>
        <taxon>Agaricales</taxon>
        <taxon>Agaricineae</taxon>
        <taxon>Crepidotaceae</taxon>
        <taxon>Crepidotus</taxon>
    </lineage>
</organism>
<keyword evidence="1" id="KW-0677">Repeat</keyword>
<dbReference type="InterPro" id="IPR027417">
    <property type="entry name" value="P-loop_NTPase"/>
</dbReference>
<dbReference type="PANTHER" id="PTHR10039">
    <property type="entry name" value="AMELOGENIN"/>
    <property type="match status" value="1"/>
</dbReference>
<dbReference type="InterPro" id="IPR007111">
    <property type="entry name" value="NACHT_NTPase"/>
</dbReference>
<dbReference type="AlphaFoldDB" id="A0A9P6JT26"/>
<dbReference type="EMBL" id="MU157835">
    <property type="protein sequence ID" value="KAF9531513.1"/>
    <property type="molecule type" value="Genomic_DNA"/>
</dbReference>
<accession>A0A9P6JT26</accession>
<proteinExistence type="predicted"/>
<protein>
    <recommendedName>
        <fullName evidence="2">NACHT domain-containing protein</fullName>
    </recommendedName>
</protein>
<feature type="domain" description="NACHT" evidence="2">
    <location>
        <begin position="76"/>
        <end position="224"/>
    </location>
</feature>
<sequence length="697" mass="78480">MFNGSTLITGGTFQINNVQHTEGIKGLISLREASAPGALHNSSERFDPPKCHPTTRRAILNSLMEWARGSVASDQLMMWIYGAAGAGKSAIAQSLAEMCASEGILLACFFFSRTTPPRNTVHRLVATLAYQIALIIPAAGRFIEQLIEENPMIFDQSLETQFSKLIVQPLLHVFRTVPQAPHVVLIDGLDECNGAKMQAHIVATLFDVFQNTPFSLRILIASRPELHLKIAFSPSVIQPLLSTCVLDNRFDLDADIRRYLQSSFENIKQTHPFRRYIPSSWPATEVLETLVKKSSGQFIYASTVTKFVESMYHRPADRLEVVLGVHPSLNSGNMPFAELDALYTHIFSTVQDIGYTMDIIAAIFILDDDDDCLSSANIDDLLSFKPGETEMCLSQLASVIECSSDTGEIIVLHASLPDWLFDYRRAGQFFIHREHFLVKFLRQGLSHMQQNTGFRHPYMQHFPRRKHWKTDPPLLVSFTSLHDDLRQLSLATLWAKCSCDGWSISRFWTFIPKFLAFIADNDSDLHGRLSSECHGLLLSLLKISPVDTASFLVTMDLLLNGSDTSFRDICSTPRLRLECDFECDWLFLFGGSPFTSSTQTRTKEELLITYSFVCLFDDIVDPSLYEQMAIIIRDILREEVHTLTGHHYAKAAHRYLRYATSRSFIPTSRRTSVFSPPGCGQLRSAIHASNIRFSGEG</sequence>
<gene>
    <name evidence="3" type="ORF">CPB83DRAFT_108404</name>
</gene>
<dbReference type="Proteomes" id="UP000807306">
    <property type="component" value="Unassembled WGS sequence"/>
</dbReference>
<dbReference type="Pfam" id="PF24883">
    <property type="entry name" value="NPHP3_N"/>
    <property type="match status" value="1"/>
</dbReference>
<evidence type="ECO:0000313" key="3">
    <source>
        <dbReference type="EMBL" id="KAF9531513.1"/>
    </source>
</evidence>
<dbReference type="OrthoDB" id="5967843at2759"/>
<reference evidence="3" key="1">
    <citation type="submission" date="2020-11" db="EMBL/GenBank/DDBJ databases">
        <authorList>
            <consortium name="DOE Joint Genome Institute"/>
            <person name="Ahrendt S."/>
            <person name="Riley R."/>
            <person name="Andreopoulos W."/>
            <person name="Labutti K."/>
            <person name="Pangilinan J."/>
            <person name="Ruiz-Duenas F.J."/>
            <person name="Barrasa J.M."/>
            <person name="Sanchez-Garcia M."/>
            <person name="Camarero S."/>
            <person name="Miyauchi S."/>
            <person name="Serrano A."/>
            <person name="Linde D."/>
            <person name="Babiker R."/>
            <person name="Drula E."/>
            <person name="Ayuso-Fernandez I."/>
            <person name="Pacheco R."/>
            <person name="Padilla G."/>
            <person name="Ferreira P."/>
            <person name="Barriuso J."/>
            <person name="Kellner H."/>
            <person name="Castanera R."/>
            <person name="Alfaro M."/>
            <person name="Ramirez L."/>
            <person name="Pisabarro A.G."/>
            <person name="Kuo A."/>
            <person name="Tritt A."/>
            <person name="Lipzen A."/>
            <person name="He G."/>
            <person name="Yan M."/>
            <person name="Ng V."/>
            <person name="Cullen D."/>
            <person name="Martin F."/>
            <person name="Rosso M.-N."/>
            <person name="Henrissat B."/>
            <person name="Hibbett D."/>
            <person name="Martinez A.T."/>
            <person name="Grigoriev I.V."/>
        </authorList>
    </citation>
    <scope>NUCLEOTIDE SEQUENCE</scope>
    <source>
        <strain evidence="3">CBS 506.95</strain>
    </source>
</reference>
<comment type="caution">
    <text evidence="3">The sequence shown here is derived from an EMBL/GenBank/DDBJ whole genome shotgun (WGS) entry which is preliminary data.</text>
</comment>